<gene>
    <name evidence="2" type="ORF">HanXRQr2_Chr17g0799651</name>
</gene>
<evidence type="ECO:0000313" key="2">
    <source>
        <dbReference type="EMBL" id="KAF5755173.1"/>
    </source>
</evidence>
<accession>A0A9K3GUE1</accession>
<dbReference type="Gramene" id="mRNA:HanXRQr2_Chr17g0799651">
    <property type="protein sequence ID" value="CDS:HanXRQr2_Chr17g0799651.1"/>
    <property type="gene ID" value="HanXRQr2_Chr17g0799651"/>
</dbReference>
<evidence type="ECO:0000313" key="3">
    <source>
        <dbReference type="Proteomes" id="UP000215914"/>
    </source>
</evidence>
<reference evidence="2" key="1">
    <citation type="journal article" date="2017" name="Nature">
        <title>The sunflower genome provides insights into oil metabolism, flowering and Asterid evolution.</title>
        <authorList>
            <person name="Badouin H."/>
            <person name="Gouzy J."/>
            <person name="Grassa C.J."/>
            <person name="Murat F."/>
            <person name="Staton S.E."/>
            <person name="Cottret L."/>
            <person name="Lelandais-Briere C."/>
            <person name="Owens G.L."/>
            <person name="Carrere S."/>
            <person name="Mayjonade B."/>
            <person name="Legrand L."/>
            <person name="Gill N."/>
            <person name="Kane N.C."/>
            <person name="Bowers J.E."/>
            <person name="Hubner S."/>
            <person name="Bellec A."/>
            <person name="Berard A."/>
            <person name="Berges H."/>
            <person name="Blanchet N."/>
            <person name="Boniface M.C."/>
            <person name="Brunel D."/>
            <person name="Catrice O."/>
            <person name="Chaidir N."/>
            <person name="Claudel C."/>
            <person name="Donnadieu C."/>
            <person name="Faraut T."/>
            <person name="Fievet G."/>
            <person name="Helmstetter N."/>
            <person name="King M."/>
            <person name="Knapp S.J."/>
            <person name="Lai Z."/>
            <person name="Le Paslier M.C."/>
            <person name="Lippi Y."/>
            <person name="Lorenzon L."/>
            <person name="Mandel J.R."/>
            <person name="Marage G."/>
            <person name="Marchand G."/>
            <person name="Marquand E."/>
            <person name="Bret-Mestries E."/>
            <person name="Morien E."/>
            <person name="Nambeesan S."/>
            <person name="Nguyen T."/>
            <person name="Pegot-Espagnet P."/>
            <person name="Pouilly N."/>
            <person name="Raftis F."/>
            <person name="Sallet E."/>
            <person name="Schiex T."/>
            <person name="Thomas J."/>
            <person name="Vandecasteele C."/>
            <person name="Vares D."/>
            <person name="Vear F."/>
            <person name="Vautrin S."/>
            <person name="Crespi M."/>
            <person name="Mangin B."/>
            <person name="Burke J.M."/>
            <person name="Salse J."/>
            <person name="Munos S."/>
            <person name="Vincourt P."/>
            <person name="Rieseberg L.H."/>
            <person name="Langlade N.B."/>
        </authorList>
    </citation>
    <scope>NUCLEOTIDE SEQUENCE</scope>
    <source>
        <tissue evidence="2">Leaves</tissue>
    </source>
</reference>
<feature type="region of interest" description="Disordered" evidence="1">
    <location>
        <begin position="25"/>
        <end position="46"/>
    </location>
</feature>
<protein>
    <submittedName>
        <fullName evidence="2">Uncharacterized protein</fullName>
    </submittedName>
</protein>
<comment type="caution">
    <text evidence="2">The sequence shown here is derived from an EMBL/GenBank/DDBJ whole genome shotgun (WGS) entry which is preliminary data.</text>
</comment>
<evidence type="ECO:0000256" key="1">
    <source>
        <dbReference type="SAM" id="MobiDB-lite"/>
    </source>
</evidence>
<name>A0A9K3GUE1_HELAN</name>
<dbReference type="EMBL" id="MNCJ02000332">
    <property type="protein sequence ID" value="KAF5755173.1"/>
    <property type="molecule type" value="Genomic_DNA"/>
</dbReference>
<organism evidence="2 3">
    <name type="scientific">Helianthus annuus</name>
    <name type="common">Common sunflower</name>
    <dbReference type="NCBI Taxonomy" id="4232"/>
    <lineage>
        <taxon>Eukaryota</taxon>
        <taxon>Viridiplantae</taxon>
        <taxon>Streptophyta</taxon>
        <taxon>Embryophyta</taxon>
        <taxon>Tracheophyta</taxon>
        <taxon>Spermatophyta</taxon>
        <taxon>Magnoliopsida</taxon>
        <taxon>eudicotyledons</taxon>
        <taxon>Gunneridae</taxon>
        <taxon>Pentapetalae</taxon>
        <taxon>asterids</taxon>
        <taxon>campanulids</taxon>
        <taxon>Asterales</taxon>
        <taxon>Asteraceae</taxon>
        <taxon>Asteroideae</taxon>
        <taxon>Heliantheae alliance</taxon>
        <taxon>Heliantheae</taxon>
        <taxon>Helianthus</taxon>
    </lineage>
</organism>
<sequence length="54" mass="6284">MKSRHKLTNNKQTNGKIMNYRIRKQQRTSVVDPVGSRNRIRGDRSPSLMILTAM</sequence>
<keyword evidence="3" id="KW-1185">Reference proteome</keyword>
<reference evidence="2" key="2">
    <citation type="submission" date="2020-06" db="EMBL/GenBank/DDBJ databases">
        <title>Helianthus annuus Genome sequencing and assembly Release 2.</title>
        <authorList>
            <person name="Gouzy J."/>
            <person name="Langlade N."/>
            <person name="Munos S."/>
        </authorList>
    </citation>
    <scope>NUCLEOTIDE SEQUENCE</scope>
    <source>
        <tissue evidence="2">Leaves</tissue>
    </source>
</reference>
<proteinExistence type="predicted"/>
<dbReference type="Proteomes" id="UP000215914">
    <property type="component" value="Unassembled WGS sequence"/>
</dbReference>
<dbReference type="AlphaFoldDB" id="A0A9K3GUE1"/>